<reference evidence="1" key="1">
    <citation type="submission" date="2021-06" db="EMBL/GenBank/DDBJ databases">
        <title>Parelaphostrongylus tenuis whole genome reference sequence.</title>
        <authorList>
            <person name="Garwood T.J."/>
            <person name="Larsen P.A."/>
            <person name="Fountain-Jones N.M."/>
            <person name="Garbe J.R."/>
            <person name="Macchietto M.G."/>
            <person name="Kania S.A."/>
            <person name="Gerhold R.W."/>
            <person name="Richards J.E."/>
            <person name="Wolf T.M."/>
        </authorList>
    </citation>
    <scope>NUCLEOTIDE SEQUENCE</scope>
    <source>
        <strain evidence="1">MNPRO001-30</strain>
        <tissue evidence="1">Meninges</tissue>
    </source>
</reference>
<evidence type="ECO:0000313" key="2">
    <source>
        <dbReference type="Proteomes" id="UP001196413"/>
    </source>
</evidence>
<gene>
    <name evidence="1" type="ORF">KIN20_003394</name>
</gene>
<sequence>MRDTIDNRCCVSPVSRRSGRLARRPQGTSQKKHVWPDDLVHCFHTRNSIVNKMAEQEQLSKALQITRLIGGARLSKVRLTNEEKFIIPNYPQSPKLTLTSQE</sequence>
<organism evidence="1 2">
    <name type="scientific">Parelaphostrongylus tenuis</name>
    <name type="common">Meningeal worm</name>
    <dbReference type="NCBI Taxonomy" id="148309"/>
    <lineage>
        <taxon>Eukaryota</taxon>
        <taxon>Metazoa</taxon>
        <taxon>Ecdysozoa</taxon>
        <taxon>Nematoda</taxon>
        <taxon>Chromadorea</taxon>
        <taxon>Rhabditida</taxon>
        <taxon>Rhabditina</taxon>
        <taxon>Rhabditomorpha</taxon>
        <taxon>Strongyloidea</taxon>
        <taxon>Metastrongylidae</taxon>
        <taxon>Parelaphostrongylus</taxon>
    </lineage>
</organism>
<dbReference type="Proteomes" id="UP001196413">
    <property type="component" value="Unassembled WGS sequence"/>
</dbReference>
<dbReference type="AlphaFoldDB" id="A0AAD5MFL9"/>
<dbReference type="EMBL" id="JAHQIW010000444">
    <property type="protein sequence ID" value="KAJ1348157.1"/>
    <property type="molecule type" value="Genomic_DNA"/>
</dbReference>
<name>A0AAD5MFL9_PARTN</name>
<comment type="caution">
    <text evidence="1">The sequence shown here is derived from an EMBL/GenBank/DDBJ whole genome shotgun (WGS) entry which is preliminary data.</text>
</comment>
<evidence type="ECO:0000313" key="1">
    <source>
        <dbReference type="EMBL" id="KAJ1348157.1"/>
    </source>
</evidence>
<accession>A0AAD5MFL9</accession>
<keyword evidence="2" id="KW-1185">Reference proteome</keyword>
<protein>
    <submittedName>
        <fullName evidence="1">Uncharacterized protein</fullName>
    </submittedName>
</protein>
<proteinExistence type="predicted"/>